<dbReference type="EMBL" id="CP036526">
    <property type="protein sequence ID" value="QDT11666.1"/>
    <property type="molecule type" value="Genomic_DNA"/>
</dbReference>
<protein>
    <submittedName>
        <fullName evidence="3">Uncharacterized protein</fullName>
    </submittedName>
</protein>
<keyword evidence="2" id="KW-0812">Transmembrane</keyword>
<proteinExistence type="predicted"/>
<evidence type="ECO:0000313" key="4">
    <source>
        <dbReference type="Proteomes" id="UP000319817"/>
    </source>
</evidence>
<dbReference type="AlphaFoldDB" id="A0A517NX52"/>
<keyword evidence="2" id="KW-0472">Membrane</keyword>
<sequence>MSKRTRPPSNPTNRQNQNSTAAKIPLWGPVSRKRLGKSKMLARLMPLHFCNTMRSLMIYGLSNQVPAFSANRFTFRPTAPVGWIATALLLLVVATAGCDTRQHLANSQTSRVMASPHSAAVVPDGWRKTKFGWEHSSQWGLQAADQPSKSINQWIHETALRNPPWSRQLLSRIRGLSPISIALFQVLAIGVILKISTKVNRAQ</sequence>
<organism evidence="3 4">
    <name type="scientific">Stieleria marina</name>
    <dbReference type="NCBI Taxonomy" id="1930275"/>
    <lineage>
        <taxon>Bacteria</taxon>
        <taxon>Pseudomonadati</taxon>
        <taxon>Planctomycetota</taxon>
        <taxon>Planctomycetia</taxon>
        <taxon>Pirellulales</taxon>
        <taxon>Pirellulaceae</taxon>
        <taxon>Stieleria</taxon>
    </lineage>
</organism>
<feature type="transmembrane region" description="Helical" evidence="2">
    <location>
        <begin position="81"/>
        <end position="98"/>
    </location>
</feature>
<dbReference type="Proteomes" id="UP000319817">
    <property type="component" value="Chromosome"/>
</dbReference>
<evidence type="ECO:0000313" key="3">
    <source>
        <dbReference type="EMBL" id="QDT11666.1"/>
    </source>
</evidence>
<keyword evidence="4" id="KW-1185">Reference proteome</keyword>
<reference evidence="3 4" key="1">
    <citation type="submission" date="2019-02" db="EMBL/GenBank/DDBJ databases">
        <title>Deep-cultivation of Planctomycetes and their phenomic and genomic characterization uncovers novel biology.</title>
        <authorList>
            <person name="Wiegand S."/>
            <person name="Jogler M."/>
            <person name="Boedeker C."/>
            <person name="Pinto D."/>
            <person name="Vollmers J."/>
            <person name="Rivas-Marin E."/>
            <person name="Kohn T."/>
            <person name="Peeters S.H."/>
            <person name="Heuer A."/>
            <person name="Rast P."/>
            <person name="Oberbeckmann S."/>
            <person name="Bunk B."/>
            <person name="Jeske O."/>
            <person name="Meyerdierks A."/>
            <person name="Storesund J.E."/>
            <person name="Kallscheuer N."/>
            <person name="Luecker S."/>
            <person name="Lage O.M."/>
            <person name="Pohl T."/>
            <person name="Merkel B.J."/>
            <person name="Hornburger P."/>
            <person name="Mueller R.-W."/>
            <person name="Bruemmer F."/>
            <person name="Labrenz M."/>
            <person name="Spormann A.M."/>
            <person name="Op den Camp H."/>
            <person name="Overmann J."/>
            <person name="Amann R."/>
            <person name="Jetten M.S.M."/>
            <person name="Mascher T."/>
            <person name="Medema M.H."/>
            <person name="Devos D.P."/>
            <person name="Kaster A.-K."/>
            <person name="Ovreas L."/>
            <person name="Rohde M."/>
            <person name="Galperin M.Y."/>
            <person name="Jogler C."/>
        </authorList>
    </citation>
    <scope>NUCLEOTIDE SEQUENCE [LARGE SCALE GENOMIC DNA]</scope>
    <source>
        <strain evidence="3 4">K23_9</strain>
    </source>
</reference>
<evidence type="ECO:0000256" key="1">
    <source>
        <dbReference type="SAM" id="MobiDB-lite"/>
    </source>
</evidence>
<feature type="region of interest" description="Disordered" evidence="1">
    <location>
        <begin position="1"/>
        <end position="26"/>
    </location>
</feature>
<name>A0A517NX52_9BACT</name>
<feature type="compositionally biased region" description="Polar residues" evidence="1">
    <location>
        <begin position="11"/>
        <end position="21"/>
    </location>
</feature>
<accession>A0A517NX52</accession>
<evidence type="ECO:0000256" key="2">
    <source>
        <dbReference type="SAM" id="Phobius"/>
    </source>
</evidence>
<gene>
    <name evidence="3" type="ORF">K239x_36660</name>
</gene>
<keyword evidence="2" id="KW-1133">Transmembrane helix</keyword>
<feature type="transmembrane region" description="Helical" evidence="2">
    <location>
        <begin position="175"/>
        <end position="195"/>
    </location>
</feature>